<feature type="compositionally biased region" description="Low complexity" evidence="1">
    <location>
        <begin position="11"/>
        <end position="31"/>
    </location>
</feature>
<evidence type="ECO:0008006" key="4">
    <source>
        <dbReference type="Google" id="ProtNLM"/>
    </source>
</evidence>
<reference evidence="2" key="1">
    <citation type="submission" date="2023-08" db="EMBL/GenBank/DDBJ databases">
        <authorList>
            <person name="Audoor S."/>
            <person name="Bilcke G."/>
        </authorList>
    </citation>
    <scope>NUCLEOTIDE SEQUENCE</scope>
</reference>
<accession>A0AAD2CGT2</accession>
<name>A0AAD2CGT2_9STRA</name>
<dbReference type="EMBL" id="CAKOGP040000001">
    <property type="protein sequence ID" value="CAJ1913445.1"/>
    <property type="molecule type" value="Genomic_DNA"/>
</dbReference>
<organism evidence="2 3">
    <name type="scientific">Cylindrotheca closterium</name>
    <dbReference type="NCBI Taxonomy" id="2856"/>
    <lineage>
        <taxon>Eukaryota</taxon>
        <taxon>Sar</taxon>
        <taxon>Stramenopiles</taxon>
        <taxon>Ochrophyta</taxon>
        <taxon>Bacillariophyta</taxon>
        <taxon>Bacillariophyceae</taxon>
        <taxon>Bacillariophycidae</taxon>
        <taxon>Bacillariales</taxon>
        <taxon>Bacillariaceae</taxon>
        <taxon>Cylindrotheca</taxon>
    </lineage>
</organism>
<evidence type="ECO:0000256" key="1">
    <source>
        <dbReference type="SAM" id="MobiDB-lite"/>
    </source>
</evidence>
<dbReference type="Proteomes" id="UP001295423">
    <property type="component" value="Unassembled WGS sequence"/>
</dbReference>
<proteinExistence type="predicted"/>
<protein>
    <recommendedName>
        <fullName evidence="4">Myb-like domain-containing protein</fullName>
    </recommendedName>
</protein>
<comment type="caution">
    <text evidence="2">The sequence shown here is derived from an EMBL/GenBank/DDBJ whole genome shotgun (WGS) entry which is preliminary data.</text>
</comment>
<keyword evidence="3" id="KW-1185">Reference proteome</keyword>
<evidence type="ECO:0000313" key="2">
    <source>
        <dbReference type="EMBL" id="CAJ1913445.1"/>
    </source>
</evidence>
<sequence>MEFPNAATFPTDTTDTTDTIDNTNNTNNTDTTLKEVNYGKKREVVTLRPEEQQEDMMKKRNKVANHVKKDVEQNDGNSNESHRVCKFLVQNLKASGDRYASNEYSVSLLVGKNSLYDFVLKVFEILHEARLTDDDYYSHLWSIVFDGTEYHNGWRACPPCLGAPGRLIDEQDVRPLDDLGLQVGRRGKFKGQSAIFDFTVKEIDGVPEQDAQYPKHSAIQITFSSALSDDWISEAKKKACLKARDDWYNYYNDSSASSKYKQEIRETIVIVNCKPLAPEWTREEIELLGLLMNAGHKFGKSWKMILQYGIVRRSQSASSYQWYKLQKETFKTEWIGRGKTAVEMMLLVKRLAKARVENIPVPLSRTEIAEERRRLTRRVQMNRMGFESSDDSVVARGLYGNRMGGRQEM</sequence>
<dbReference type="AlphaFoldDB" id="A0AAD2CGT2"/>
<gene>
    <name evidence="2" type="ORF">CYCCA115_LOCUS657</name>
</gene>
<feature type="region of interest" description="Disordered" evidence="1">
    <location>
        <begin position="1"/>
        <end position="32"/>
    </location>
</feature>
<evidence type="ECO:0000313" key="3">
    <source>
        <dbReference type="Proteomes" id="UP001295423"/>
    </source>
</evidence>